<dbReference type="Gene3D" id="3.90.950.20">
    <property type="entry name" value="CinA-like"/>
    <property type="match status" value="1"/>
</dbReference>
<comment type="caution">
    <text evidence="2">The sequence shown here is derived from an EMBL/GenBank/DDBJ whole genome shotgun (WGS) entry which is preliminary data.</text>
</comment>
<organism evidence="2 3">
    <name type="scientific">Roseiconus nitratireducens</name>
    <dbReference type="NCBI Taxonomy" id="2605748"/>
    <lineage>
        <taxon>Bacteria</taxon>
        <taxon>Pseudomonadati</taxon>
        <taxon>Planctomycetota</taxon>
        <taxon>Planctomycetia</taxon>
        <taxon>Pirellulales</taxon>
        <taxon>Pirellulaceae</taxon>
        <taxon>Roseiconus</taxon>
    </lineage>
</organism>
<feature type="domain" description="CinA C-terminal" evidence="1">
    <location>
        <begin position="5"/>
        <end position="154"/>
    </location>
</feature>
<reference evidence="2 3" key="1">
    <citation type="submission" date="2019-08" db="EMBL/GenBank/DDBJ databases">
        <authorList>
            <person name="Dhanesh K."/>
            <person name="Kumar G."/>
            <person name="Sasikala C."/>
            <person name="Venkata Ramana C."/>
        </authorList>
    </citation>
    <scope>NUCLEOTIDE SEQUENCE [LARGE SCALE GENOMIC DNA]</scope>
    <source>
        <strain evidence="2 3">JC645</strain>
    </source>
</reference>
<dbReference type="RefSeq" id="WP_150077369.1">
    <property type="nucleotide sequence ID" value="NZ_VWOX01000008.1"/>
</dbReference>
<evidence type="ECO:0000313" key="2">
    <source>
        <dbReference type="EMBL" id="KAA5542222.1"/>
    </source>
</evidence>
<evidence type="ECO:0000259" key="1">
    <source>
        <dbReference type="Pfam" id="PF02464"/>
    </source>
</evidence>
<sequence length="160" mass="16890">MDLDTAARQLVDRLAEHDQRVVFAESCTGGLVAATLATIPGVSSYLAGSMVVYQEASKVRWLGVDQETLEKHTAVSAPVAHQMVSGILKATPHADLAASVTGHLGPNAPQGQDGTVFISALRRGGTPRTWGFQLEAGKRVGRQREAALAVIQAVLNLLPQ</sequence>
<dbReference type="NCBIfam" id="TIGR00199">
    <property type="entry name" value="PncC_domain"/>
    <property type="match status" value="1"/>
</dbReference>
<accession>A0A5M6D7G9</accession>
<name>A0A5M6D7G9_9BACT</name>
<dbReference type="SUPFAM" id="SSF142433">
    <property type="entry name" value="CinA-like"/>
    <property type="match status" value="1"/>
</dbReference>
<dbReference type="Pfam" id="PF02464">
    <property type="entry name" value="CinA"/>
    <property type="match status" value="1"/>
</dbReference>
<proteinExistence type="predicted"/>
<evidence type="ECO:0000313" key="3">
    <source>
        <dbReference type="Proteomes" id="UP000324479"/>
    </source>
</evidence>
<dbReference type="InterPro" id="IPR036653">
    <property type="entry name" value="CinA-like_C"/>
</dbReference>
<dbReference type="EMBL" id="VWOX01000008">
    <property type="protein sequence ID" value="KAA5542222.1"/>
    <property type="molecule type" value="Genomic_DNA"/>
</dbReference>
<dbReference type="Proteomes" id="UP000324479">
    <property type="component" value="Unassembled WGS sequence"/>
</dbReference>
<dbReference type="InterPro" id="IPR008136">
    <property type="entry name" value="CinA_C"/>
</dbReference>
<keyword evidence="3" id="KW-1185">Reference proteome</keyword>
<gene>
    <name evidence="2" type="ORF">FYK55_15575</name>
</gene>
<dbReference type="AlphaFoldDB" id="A0A5M6D7G9"/>
<protein>
    <submittedName>
        <fullName evidence="2">CinA family protein</fullName>
    </submittedName>
</protein>